<dbReference type="EMBL" id="CAKJTG010000001">
    <property type="protein sequence ID" value="CAG9606411.1"/>
    <property type="molecule type" value="Genomic_DNA"/>
</dbReference>
<feature type="transmembrane region" description="Helical" evidence="1">
    <location>
        <begin position="53"/>
        <end position="71"/>
    </location>
</feature>
<reference evidence="3" key="1">
    <citation type="submission" date="2021-10" db="EMBL/GenBank/DDBJ databases">
        <authorList>
            <person name="Criscuolo A."/>
        </authorList>
    </citation>
    <scope>NUCLEOTIDE SEQUENCE</scope>
    <source>
        <strain evidence="3">CIP111885</strain>
    </source>
</reference>
<sequence>MDKTNRLFTFLLIAFFPVELLAFHFRLYEIVFFIMIIQLIFILFLSSEKSRMLVWSLNAFVFSYLMILYGYRFIENLNLSLNIILLLGELLQLIPIIALHYVLKMFKQTVQLGFTTKSRRVSKLNKYLIVIIAVSLMFLGLFPQVDSNLLGAFMYCLVHAILFESLWRGILLDLFRQFLSTEWTVFILAVAFGIYLFSFGYNLFLSILMAFFSLGFSLIKLKTNNILLSILLHTIIVFLLFLSGQFFIPV</sequence>
<evidence type="ECO:0000256" key="1">
    <source>
        <dbReference type="SAM" id="Phobius"/>
    </source>
</evidence>
<feature type="transmembrane region" description="Helical" evidence="1">
    <location>
        <begin position="30"/>
        <end position="46"/>
    </location>
</feature>
<keyword evidence="1" id="KW-0812">Transmembrane</keyword>
<keyword evidence="4" id="KW-1185">Reference proteome</keyword>
<dbReference type="InterPro" id="IPR003675">
    <property type="entry name" value="Rce1/LyrA-like_dom"/>
</dbReference>
<feature type="domain" description="CAAX prenyl protease 2/Lysostaphin resistance protein A-like" evidence="2">
    <location>
        <begin position="148"/>
        <end position="237"/>
    </location>
</feature>
<proteinExistence type="predicted"/>
<dbReference type="Pfam" id="PF02517">
    <property type="entry name" value="Rce1-like"/>
    <property type="match status" value="1"/>
</dbReference>
<feature type="transmembrane region" description="Helical" evidence="1">
    <location>
        <begin position="226"/>
        <end position="248"/>
    </location>
</feature>
<protein>
    <recommendedName>
        <fullName evidence="2">CAAX prenyl protease 2/Lysostaphin resistance protein A-like domain-containing protein</fullName>
    </recommendedName>
</protein>
<feature type="transmembrane region" description="Helical" evidence="1">
    <location>
        <begin position="179"/>
        <end position="197"/>
    </location>
</feature>
<dbReference type="Proteomes" id="UP000789845">
    <property type="component" value="Unassembled WGS sequence"/>
</dbReference>
<feature type="transmembrane region" description="Helical" evidence="1">
    <location>
        <begin position="83"/>
        <end position="103"/>
    </location>
</feature>
<organism evidence="3 4">
    <name type="scientific">Pseudoneobacillus rhizosphaerae</name>
    <dbReference type="NCBI Taxonomy" id="2880968"/>
    <lineage>
        <taxon>Bacteria</taxon>
        <taxon>Bacillati</taxon>
        <taxon>Bacillota</taxon>
        <taxon>Bacilli</taxon>
        <taxon>Bacillales</taxon>
        <taxon>Bacillaceae</taxon>
        <taxon>Pseudoneobacillus</taxon>
    </lineage>
</organism>
<keyword evidence="1" id="KW-0472">Membrane</keyword>
<feature type="transmembrane region" description="Helical" evidence="1">
    <location>
        <begin position="124"/>
        <end position="143"/>
    </location>
</feature>
<feature type="transmembrane region" description="Helical" evidence="1">
    <location>
        <begin position="203"/>
        <end position="219"/>
    </location>
</feature>
<dbReference type="RefSeq" id="WP_230494699.1">
    <property type="nucleotide sequence ID" value="NZ_CAKJTG010000001.1"/>
</dbReference>
<dbReference type="AlphaFoldDB" id="A0A9C7G5T6"/>
<feature type="transmembrane region" description="Helical" evidence="1">
    <location>
        <begin position="149"/>
        <end position="167"/>
    </location>
</feature>
<accession>A0A9C7G5T6</accession>
<dbReference type="GO" id="GO:0004175">
    <property type="term" value="F:endopeptidase activity"/>
    <property type="evidence" value="ECO:0007669"/>
    <property type="project" value="UniProtKB-ARBA"/>
</dbReference>
<evidence type="ECO:0000313" key="3">
    <source>
        <dbReference type="EMBL" id="CAG9606411.1"/>
    </source>
</evidence>
<evidence type="ECO:0000313" key="4">
    <source>
        <dbReference type="Proteomes" id="UP000789845"/>
    </source>
</evidence>
<comment type="caution">
    <text evidence="3">The sequence shown here is derived from an EMBL/GenBank/DDBJ whole genome shotgun (WGS) entry which is preliminary data.</text>
</comment>
<dbReference type="GO" id="GO:0080120">
    <property type="term" value="P:CAAX-box protein maturation"/>
    <property type="evidence" value="ECO:0007669"/>
    <property type="project" value="UniProtKB-ARBA"/>
</dbReference>
<name>A0A9C7G5T6_9BACI</name>
<keyword evidence="1" id="KW-1133">Transmembrane helix</keyword>
<gene>
    <name evidence="3" type="ORF">NEOCIP111885_00099</name>
</gene>
<evidence type="ECO:0000259" key="2">
    <source>
        <dbReference type="Pfam" id="PF02517"/>
    </source>
</evidence>